<gene>
    <name evidence="1" type="ORF">GCM10023165_21790</name>
</gene>
<evidence type="ECO:0008006" key="3">
    <source>
        <dbReference type="Google" id="ProtNLM"/>
    </source>
</evidence>
<dbReference type="InterPro" id="IPR011004">
    <property type="entry name" value="Trimer_LpxA-like_sf"/>
</dbReference>
<accession>A0ABP8HMA3</accession>
<dbReference type="EMBL" id="BAABGJ010000019">
    <property type="protein sequence ID" value="GAA4341255.1"/>
    <property type="molecule type" value="Genomic_DNA"/>
</dbReference>
<dbReference type="RefSeq" id="WP_345537807.1">
    <property type="nucleotide sequence ID" value="NZ_BAABGJ010000019.1"/>
</dbReference>
<protein>
    <recommendedName>
        <fullName evidence="3">Acyltransferase</fullName>
    </recommendedName>
</protein>
<keyword evidence="2" id="KW-1185">Reference proteome</keyword>
<dbReference type="SUPFAM" id="SSF51161">
    <property type="entry name" value="Trimeric LpxA-like enzymes"/>
    <property type="match status" value="1"/>
</dbReference>
<evidence type="ECO:0000313" key="2">
    <source>
        <dbReference type="Proteomes" id="UP001500975"/>
    </source>
</evidence>
<dbReference type="InterPro" id="IPR051159">
    <property type="entry name" value="Hexapeptide_acetyltransf"/>
</dbReference>
<dbReference type="Proteomes" id="UP001500975">
    <property type="component" value="Unassembled WGS sequence"/>
</dbReference>
<evidence type="ECO:0000313" key="1">
    <source>
        <dbReference type="EMBL" id="GAA4341255.1"/>
    </source>
</evidence>
<sequence length="220" mass="24077">MKRLLGLLVVLLPWSLKRAVLRRFWGYEIADGARIGLSYVFPGHLVMGQGAYIGHFNVAIHLGRLECGAHSVIDRSNWITGHPPAGAHFTHRKDRDPTLSLGEHAAVTKQHIIDCTDRVDIGAFTTIAGYHSQIITHGINVVDNRQDCKPIRIGAYCLVGTRVTVLGGAALPDRSMLGAGSVLNKAHVEEHRVYAGSPAVAVKQIDPEAAYFHRDRGFVH</sequence>
<proteinExistence type="predicted"/>
<organism evidence="1 2">
    <name type="scientific">Variovorax defluvii</name>
    <dbReference type="NCBI Taxonomy" id="913761"/>
    <lineage>
        <taxon>Bacteria</taxon>
        <taxon>Pseudomonadati</taxon>
        <taxon>Pseudomonadota</taxon>
        <taxon>Betaproteobacteria</taxon>
        <taxon>Burkholderiales</taxon>
        <taxon>Comamonadaceae</taxon>
        <taxon>Variovorax</taxon>
    </lineage>
</organism>
<dbReference type="Gene3D" id="2.160.10.10">
    <property type="entry name" value="Hexapeptide repeat proteins"/>
    <property type="match status" value="1"/>
</dbReference>
<comment type="caution">
    <text evidence="1">The sequence shown here is derived from an EMBL/GenBank/DDBJ whole genome shotgun (WGS) entry which is preliminary data.</text>
</comment>
<dbReference type="PANTHER" id="PTHR23416">
    <property type="entry name" value="SIALIC ACID SYNTHASE-RELATED"/>
    <property type="match status" value="1"/>
</dbReference>
<reference evidence="2" key="1">
    <citation type="journal article" date="2019" name="Int. J. Syst. Evol. Microbiol.">
        <title>The Global Catalogue of Microorganisms (GCM) 10K type strain sequencing project: providing services to taxonomists for standard genome sequencing and annotation.</title>
        <authorList>
            <consortium name="The Broad Institute Genomics Platform"/>
            <consortium name="The Broad Institute Genome Sequencing Center for Infectious Disease"/>
            <person name="Wu L."/>
            <person name="Ma J."/>
        </authorList>
    </citation>
    <scope>NUCLEOTIDE SEQUENCE [LARGE SCALE GENOMIC DNA]</scope>
    <source>
        <strain evidence="2">JCM 17804</strain>
    </source>
</reference>
<name>A0ABP8HMA3_9BURK</name>